<dbReference type="GO" id="GO:0016747">
    <property type="term" value="F:acyltransferase activity, transferring groups other than amino-acyl groups"/>
    <property type="evidence" value="ECO:0007669"/>
    <property type="project" value="InterPro"/>
</dbReference>
<evidence type="ECO:0000313" key="3">
    <source>
        <dbReference type="Proteomes" id="UP000249720"/>
    </source>
</evidence>
<dbReference type="PANTHER" id="PTHR43610:SF1">
    <property type="entry name" value="N-ACETYLTRANSFERASE DOMAIN-CONTAINING PROTEIN"/>
    <property type="match status" value="1"/>
</dbReference>
<proteinExistence type="predicted"/>
<dbReference type="Proteomes" id="UP000249720">
    <property type="component" value="Unassembled WGS sequence"/>
</dbReference>
<name>A0A2W7S497_9BACT</name>
<dbReference type="Pfam" id="PF13302">
    <property type="entry name" value="Acetyltransf_3"/>
    <property type="match status" value="1"/>
</dbReference>
<reference evidence="2 3" key="1">
    <citation type="submission" date="2018-06" db="EMBL/GenBank/DDBJ databases">
        <title>Genomic Encyclopedia of Archaeal and Bacterial Type Strains, Phase II (KMG-II): from individual species to whole genera.</title>
        <authorList>
            <person name="Goeker M."/>
        </authorList>
    </citation>
    <scope>NUCLEOTIDE SEQUENCE [LARGE SCALE GENOMIC DNA]</scope>
    <source>
        <strain evidence="2 3">DSM 23241</strain>
    </source>
</reference>
<comment type="caution">
    <text evidence="2">The sequence shown here is derived from an EMBL/GenBank/DDBJ whole genome shotgun (WGS) entry which is preliminary data.</text>
</comment>
<protein>
    <submittedName>
        <fullName evidence="2">RimJ/RimL family protein N-acetyltransferase</fullName>
    </submittedName>
</protein>
<dbReference type="InterPro" id="IPR000182">
    <property type="entry name" value="GNAT_dom"/>
</dbReference>
<sequence length="208" mass="24128">MHKYTICMSKAFPFHETLVLENERVILRALTQNDVANLRVFSEHEPELWQYSIQSAAGEANLQLYMDKALKDKSEGNAYPFIVYDKIMQEYAGCTRFYDIQSQHACLQLGYTWYGKKFQGTGLNVHCKYLMLSFVFDNLGFERVEARADVLNKRSIAAMKKIGFLEEGILRNNALSANGIRRDSMVLSILKSEWYDAIKKQILHLMQY</sequence>
<dbReference type="SUPFAM" id="SSF55729">
    <property type="entry name" value="Acyl-CoA N-acyltransferases (Nat)"/>
    <property type="match status" value="1"/>
</dbReference>
<gene>
    <name evidence="2" type="ORF">LX80_00160</name>
</gene>
<feature type="domain" description="N-acetyltransferase" evidence="1">
    <location>
        <begin position="24"/>
        <end position="164"/>
    </location>
</feature>
<dbReference type="PANTHER" id="PTHR43610">
    <property type="entry name" value="BLL6696 PROTEIN"/>
    <property type="match status" value="1"/>
</dbReference>
<dbReference type="EMBL" id="QKZV01000001">
    <property type="protein sequence ID" value="PZX65670.1"/>
    <property type="molecule type" value="Genomic_DNA"/>
</dbReference>
<dbReference type="Gene3D" id="3.40.630.30">
    <property type="match status" value="1"/>
</dbReference>
<evidence type="ECO:0000313" key="2">
    <source>
        <dbReference type="EMBL" id="PZX65670.1"/>
    </source>
</evidence>
<accession>A0A2W7S497</accession>
<keyword evidence="2" id="KW-0808">Transferase</keyword>
<dbReference type="InterPro" id="IPR016181">
    <property type="entry name" value="Acyl_CoA_acyltransferase"/>
</dbReference>
<evidence type="ECO:0000259" key="1">
    <source>
        <dbReference type="Pfam" id="PF13302"/>
    </source>
</evidence>
<dbReference type="AlphaFoldDB" id="A0A2W7S497"/>
<organism evidence="2 3">
    <name type="scientific">Hydrotalea sandarakina</name>
    <dbReference type="NCBI Taxonomy" id="1004304"/>
    <lineage>
        <taxon>Bacteria</taxon>
        <taxon>Pseudomonadati</taxon>
        <taxon>Bacteroidota</taxon>
        <taxon>Chitinophagia</taxon>
        <taxon>Chitinophagales</taxon>
        <taxon>Chitinophagaceae</taxon>
        <taxon>Hydrotalea</taxon>
    </lineage>
</organism>
<keyword evidence="3" id="KW-1185">Reference proteome</keyword>